<dbReference type="SUPFAM" id="SSF55729">
    <property type="entry name" value="Acyl-CoA N-acyltransferases (Nat)"/>
    <property type="match status" value="1"/>
</dbReference>
<name>A0A0C2W4V9_9BACL</name>
<dbReference type="PANTHER" id="PTHR43617">
    <property type="entry name" value="L-AMINO ACID N-ACETYLTRANSFERASE"/>
    <property type="match status" value="1"/>
</dbReference>
<protein>
    <submittedName>
        <fullName evidence="2">Acetyltransferase</fullName>
    </submittedName>
</protein>
<dbReference type="InterPro" id="IPR000182">
    <property type="entry name" value="GNAT_dom"/>
</dbReference>
<feature type="domain" description="N-acetyltransferase" evidence="1">
    <location>
        <begin position="1"/>
        <end position="165"/>
    </location>
</feature>
<dbReference type="AlphaFoldDB" id="A0A0C2W4V9"/>
<dbReference type="InterPro" id="IPR016181">
    <property type="entry name" value="Acyl_CoA_acyltransferase"/>
</dbReference>
<dbReference type="CDD" id="cd04301">
    <property type="entry name" value="NAT_SF"/>
    <property type="match status" value="1"/>
</dbReference>
<dbReference type="Gene3D" id="3.40.630.30">
    <property type="match status" value="1"/>
</dbReference>
<comment type="caution">
    <text evidence="2">The sequence shown here is derived from an EMBL/GenBank/DDBJ whole genome shotgun (WGS) entry which is preliminary data.</text>
</comment>
<sequence>MKIRRLNENDAESYFDIRLASLKNNPEAFATSFEEEQHQPIELYKNRLTSDASITLGAIHNEQLVGIITIVKSNKQKLMHRAEIVSTYVVPGNRGKQIGRKLVIHALDEIKHIPGIEQVYLMVESNNTAAKTLYESAGFEQFGTDRHALKYKGRYFDIDHMVLYL</sequence>
<organism evidence="2 3">
    <name type="scientific">Jeotgalibacillus alimentarius</name>
    <dbReference type="NCBI Taxonomy" id="135826"/>
    <lineage>
        <taxon>Bacteria</taxon>
        <taxon>Bacillati</taxon>
        <taxon>Bacillota</taxon>
        <taxon>Bacilli</taxon>
        <taxon>Bacillales</taxon>
        <taxon>Caryophanaceae</taxon>
        <taxon>Jeotgalibacillus</taxon>
    </lineage>
</organism>
<accession>A0A0C2W4V9</accession>
<gene>
    <name evidence="2" type="ORF">KP77_11330</name>
</gene>
<dbReference type="GO" id="GO:0016747">
    <property type="term" value="F:acyltransferase activity, transferring groups other than amino-acyl groups"/>
    <property type="evidence" value="ECO:0007669"/>
    <property type="project" value="InterPro"/>
</dbReference>
<proteinExistence type="predicted"/>
<dbReference type="Proteomes" id="UP000031950">
    <property type="component" value="Unassembled WGS sequence"/>
</dbReference>
<keyword evidence="3" id="KW-1185">Reference proteome</keyword>
<dbReference type="InterPro" id="IPR050276">
    <property type="entry name" value="MshD_Acetyltransferase"/>
</dbReference>
<dbReference type="STRING" id="135826.KP77_11330"/>
<dbReference type="PROSITE" id="PS51186">
    <property type="entry name" value="GNAT"/>
    <property type="match status" value="1"/>
</dbReference>
<evidence type="ECO:0000313" key="2">
    <source>
        <dbReference type="EMBL" id="KIL51621.1"/>
    </source>
</evidence>
<evidence type="ECO:0000313" key="3">
    <source>
        <dbReference type="Proteomes" id="UP000031950"/>
    </source>
</evidence>
<dbReference type="EMBL" id="JXRQ01000015">
    <property type="protein sequence ID" value="KIL51621.1"/>
    <property type="molecule type" value="Genomic_DNA"/>
</dbReference>
<keyword evidence="2" id="KW-0808">Transferase</keyword>
<dbReference type="RefSeq" id="WP_041121716.1">
    <property type="nucleotide sequence ID" value="NZ_JXRQ01000015.1"/>
</dbReference>
<dbReference type="PATRIC" id="fig|135826.4.peg.1128"/>
<dbReference type="OrthoDB" id="9799092at2"/>
<dbReference type="Pfam" id="PF13420">
    <property type="entry name" value="Acetyltransf_4"/>
    <property type="match status" value="1"/>
</dbReference>
<reference evidence="2 3" key="1">
    <citation type="submission" date="2015-01" db="EMBL/GenBank/DDBJ databases">
        <title>Genome sequence of Jeotgalibacillus alimentarius.</title>
        <authorList>
            <person name="Goh K.M."/>
            <person name="Chan K.-G."/>
            <person name="Yaakop A.S."/>
            <person name="Ee R."/>
            <person name="Gan H.M."/>
            <person name="Chan C.S."/>
        </authorList>
    </citation>
    <scope>NUCLEOTIDE SEQUENCE [LARGE SCALE GENOMIC DNA]</scope>
    <source>
        <strain evidence="2 3">YKJ-13</strain>
    </source>
</reference>
<evidence type="ECO:0000259" key="1">
    <source>
        <dbReference type="PROSITE" id="PS51186"/>
    </source>
</evidence>